<dbReference type="InterPro" id="IPR050297">
    <property type="entry name" value="LipidA_mod_glycosyltrf_83"/>
</dbReference>
<evidence type="ECO:0000256" key="7">
    <source>
        <dbReference type="ARBA" id="ARBA00023136"/>
    </source>
</evidence>
<feature type="transmembrane region" description="Helical" evidence="9">
    <location>
        <begin position="188"/>
        <end position="218"/>
    </location>
</feature>
<name>A0ABZ1AYB3_9ACTN</name>
<keyword evidence="3 10" id="KW-0328">Glycosyltransferase</keyword>
<feature type="transmembrane region" description="Helical" evidence="9">
    <location>
        <begin position="327"/>
        <end position="346"/>
    </location>
</feature>
<reference evidence="10 11" key="1">
    <citation type="submission" date="2023-12" db="EMBL/GenBank/DDBJ databases">
        <title>Blastococcus brunescens sp. nov., an actonobacterium isolated from sandstone collected in sahara desert.</title>
        <authorList>
            <person name="Gtari M."/>
            <person name="Ghodhbane F."/>
        </authorList>
    </citation>
    <scope>NUCLEOTIDE SEQUENCE [LARGE SCALE GENOMIC DNA]</scope>
    <source>
        <strain evidence="10 11">BMG 8361</strain>
    </source>
</reference>
<protein>
    <submittedName>
        <fullName evidence="10">Glycosyltransferase family 39 protein</fullName>
        <ecNumber evidence="10">2.4.-.-</ecNumber>
    </submittedName>
</protein>
<keyword evidence="11" id="KW-1185">Reference proteome</keyword>
<evidence type="ECO:0000313" key="10">
    <source>
        <dbReference type="EMBL" id="WRL62089.1"/>
    </source>
</evidence>
<keyword evidence="7 9" id="KW-0472">Membrane</keyword>
<keyword evidence="2" id="KW-1003">Cell membrane</keyword>
<dbReference type="GO" id="GO:0016757">
    <property type="term" value="F:glycosyltransferase activity"/>
    <property type="evidence" value="ECO:0007669"/>
    <property type="project" value="UniProtKB-KW"/>
</dbReference>
<feature type="transmembrane region" description="Helical" evidence="9">
    <location>
        <begin position="160"/>
        <end position="181"/>
    </location>
</feature>
<evidence type="ECO:0000256" key="1">
    <source>
        <dbReference type="ARBA" id="ARBA00004651"/>
    </source>
</evidence>
<evidence type="ECO:0000313" key="11">
    <source>
        <dbReference type="Proteomes" id="UP001324287"/>
    </source>
</evidence>
<organism evidence="10 11">
    <name type="scientific">Blastococcus brunescens</name>
    <dbReference type="NCBI Taxonomy" id="1564165"/>
    <lineage>
        <taxon>Bacteria</taxon>
        <taxon>Bacillati</taxon>
        <taxon>Actinomycetota</taxon>
        <taxon>Actinomycetes</taxon>
        <taxon>Geodermatophilales</taxon>
        <taxon>Geodermatophilaceae</taxon>
        <taxon>Blastococcus</taxon>
    </lineage>
</organism>
<feature type="transmembrane region" description="Helical" evidence="9">
    <location>
        <begin position="224"/>
        <end position="247"/>
    </location>
</feature>
<evidence type="ECO:0000256" key="9">
    <source>
        <dbReference type="SAM" id="Phobius"/>
    </source>
</evidence>
<proteinExistence type="predicted"/>
<evidence type="ECO:0000256" key="8">
    <source>
        <dbReference type="SAM" id="MobiDB-lite"/>
    </source>
</evidence>
<sequence length="482" mass="50260">MTATATRDDARSPASEEANPAGARWSPVELLPPLLVLVLGLVLLRPGHGLWFDELFTAEVGRLPLGDILEAVVSGRGTADYLATVPPSYNAPYYVVAHAWLSLPGLGGDTSLRVLSLLGTAGGLALITRGVTRLAGHGTGVLAGLLLAASPLVLEQSVEARSYGLAVLATGAALLGLARWLQDPPRGLLLFGLAGAAMGLMHWYAVTALAAFVVAGVALRGRRAVPVVLTGALAVAPTAAMVLLNLLNGTGGRNAEHLAGTGGALPALAVHAWAGGWTPLLALTVGLAAVGAVRARGVRVVATAWAVVPLLLLVLAELVRPVYLPRYLLVGLLGVGVLAAAGTFALPRLARVPVAALVLACSLLTVAPMAERGPRERSDELVATLADLHRAGEPIVAADQRSAMGLDHYVRTLAPQLRPDVVLPPDDAPADADRVWLVRRLIDRVPEPTDDDEIMREAGLRMTDVHNFSASKTHLVLQLWEK</sequence>
<feature type="compositionally biased region" description="Basic and acidic residues" evidence="8">
    <location>
        <begin position="1"/>
        <end position="11"/>
    </location>
</feature>
<evidence type="ECO:0000256" key="3">
    <source>
        <dbReference type="ARBA" id="ARBA00022676"/>
    </source>
</evidence>
<gene>
    <name evidence="10" type="ORF">U6N30_18770</name>
</gene>
<feature type="transmembrane region" description="Helical" evidence="9">
    <location>
        <begin position="297"/>
        <end position="315"/>
    </location>
</feature>
<feature type="region of interest" description="Disordered" evidence="8">
    <location>
        <begin position="1"/>
        <end position="22"/>
    </location>
</feature>
<evidence type="ECO:0000256" key="4">
    <source>
        <dbReference type="ARBA" id="ARBA00022679"/>
    </source>
</evidence>
<keyword evidence="6 9" id="KW-1133">Transmembrane helix</keyword>
<feature type="transmembrane region" description="Helical" evidence="9">
    <location>
        <begin position="268"/>
        <end position="291"/>
    </location>
</feature>
<dbReference type="RefSeq" id="WP_324273444.1">
    <property type="nucleotide sequence ID" value="NZ_CP141261.1"/>
</dbReference>
<comment type="subcellular location">
    <subcellularLocation>
        <location evidence="1">Cell membrane</location>
        <topology evidence="1">Multi-pass membrane protein</topology>
    </subcellularLocation>
</comment>
<accession>A0ABZ1AYB3</accession>
<evidence type="ECO:0000256" key="5">
    <source>
        <dbReference type="ARBA" id="ARBA00022692"/>
    </source>
</evidence>
<dbReference type="PANTHER" id="PTHR33908">
    <property type="entry name" value="MANNOSYLTRANSFERASE YKCB-RELATED"/>
    <property type="match status" value="1"/>
</dbReference>
<keyword evidence="4 10" id="KW-0808">Transferase</keyword>
<dbReference type="Proteomes" id="UP001324287">
    <property type="component" value="Chromosome"/>
</dbReference>
<evidence type="ECO:0000256" key="6">
    <source>
        <dbReference type="ARBA" id="ARBA00022989"/>
    </source>
</evidence>
<dbReference type="PANTHER" id="PTHR33908:SF3">
    <property type="entry name" value="UNDECAPRENYL PHOSPHATE-ALPHA-4-AMINO-4-DEOXY-L-ARABINOSE ARABINOSYL TRANSFERASE"/>
    <property type="match status" value="1"/>
</dbReference>
<keyword evidence="5 9" id="KW-0812">Transmembrane</keyword>
<dbReference type="EMBL" id="CP141261">
    <property type="protein sequence ID" value="WRL62089.1"/>
    <property type="molecule type" value="Genomic_DNA"/>
</dbReference>
<dbReference type="EC" id="2.4.-.-" evidence="10"/>
<evidence type="ECO:0000256" key="2">
    <source>
        <dbReference type="ARBA" id="ARBA00022475"/>
    </source>
</evidence>